<keyword evidence="4" id="KW-0804">Transcription</keyword>
<dbReference type="InterPro" id="IPR036271">
    <property type="entry name" value="Tet_transcr_reg_TetR-rel_C_sf"/>
</dbReference>
<dbReference type="Gene3D" id="1.10.357.10">
    <property type="entry name" value="Tetracycline Repressor, domain 2"/>
    <property type="match status" value="1"/>
</dbReference>
<keyword evidence="1" id="KW-0678">Repressor</keyword>
<dbReference type="InterPro" id="IPR050109">
    <property type="entry name" value="HTH-type_TetR-like_transc_reg"/>
</dbReference>
<dbReference type="AlphaFoldDB" id="A0A4U6BPD8"/>
<dbReference type="InterPro" id="IPR041490">
    <property type="entry name" value="KstR2_TetR_C"/>
</dbReference>
<keyword evidence="3 5" id="KW-0238">DNA-binding</keyword>
<dbReference type="SUPFAM" id="SSF46689">
    <property type="entry name" value="Homeodomain-like"/>
    <property type="match status" value="1"/>
</dbReference>
<dbReference type="PRINTS" id="PR00455">
    <property type="entry name" value="HTHTETR"/>
</dbReference>
<evidence type="ECO:0000313" key="8">
    <source>
        <dbReference type="Proteomes" id="UP000034832"/>
    </source>
</evidence>
<reference evidence="7" key="1">
    <citation type="submission" date="2019-04" db="EMBL/GenBank/DDBJ databases">
        <title>Whole genome sequencing of cave bacteria.</title>
        <authorList>
            <person name="Gan H.M."/>
            <person name="Barton H."/>
            <person name="Savka M.A."/>
        </authorList>
    </citation>
    <scope>NUCLEOTIDE SEQUENCE [LARGE SCALE GENOMIC DNA]</scope>
    <source>
        <strain evidence="7">LC387</strain>
    </source>
</reference>
<evidence type="ECO:0000256" key="4">
    <source>
        <dbReference type="ARBA" id="ARBA00023163"/>
    </source>
</evidence>
<dbReference type="Proteomes" id="UP000034832">
    <property type="component" value="Unassembled WGS sequence"/>
</dbReference>
<evidence type="ECO:0000256" key="3">
    <source>
        <dbReference type="ARBA" id="ARBA00023125"/>
    </source>
</evidence>
<keyword evidence="2" id="KW-0805">Transcription regulation</keyword>
<dbReference type="InterPro" id="IPR009057">
    <property type="entry name" value="Homeodomain-like_sf"/>
</dbReference>
<dbReference type="PANTHER" id="PTHR30055:SF175">
    <property type="entry name" value="HTH-TYPE TRANSCRIPTIONAL REPRESSOR KSTR2"/>
    <property type="match status" value="1"/>
</dbReference>
<evidence type="ECO:0000256" key="5">
    <source>
        <dbReference type="PROSITE-ProRule" id="PRU00335"/>
    </source>
</evidence>
<comment type="caution">
    <text evidence="7">The sequence shown here is derived from an EMBL/GenBank/DDBJ whole genome shotgun (WGS) entry which is preliminary data.</text>
</comment>
<dbReference type="EMBL" id="LBIA02000001">
    <property type="protein sequence ID" value="TKT72267.1"/>
    <property type="molecule type" value="Genomic_DNA"/>
</dbReference>
<proteinExistence type="predicted"/>
<protein>
    <submittedName>
        <fullName evidence="7">TetR/AcrR family transcriptional regulator</fullName>
    </submittedName>
</protein>
<dbReference type="InterPro" id="IPR023772">
    <property type="entry name" value="DNA-bd_HTH_TetR-type_CS"/>
</dbReference>
<dbReference type="Pfam" id="PF17932">
    <property type="entry name" value="TetR_C_24"/>
    <property type="match status" value="1"/>
</dbReference>
<name>A0A4U6BPD8_9BRAD</name>
<dbReference type="OrthoDB" id="9811084at2"/>
<dbReference type="PANTHER" id="PTHR30055">
    <property type="entry name" value="HTH-TYPE TRANSCRIPTIONAL REGULATOR RUTR"/>
    <property type="match status" value="1"/>
</dbReference>
<dbReference type="SUPFAM" id="SSF48498">
    <property type="entry name" value="Tetracyclin repressor-like, C-terminal domain"/>
    <property type="match status" value="1"/>
</dbReference>
<organism evidence="7 8">
    <name type="scientific">Afipia massiliensis</name>
    <dbReference type="NCBI Taxonomy" id="211460"/>
    <lineage>
        <taxon>Bacteria</taxon>
        <taxon>Pseudomonadati</taxon>
        <taxon>Pseudomonadota</taxon>
        <taxon>Alphaproteobacteria</taxon>
        <taxon>Hyphomicrobiales</taxon>
        <taxon>Nitrobacteraceae</taxon>
        <taxon>Afipia</taxon>
    </lineage>
</organism>
<feature type="DNA-binding region" description="H-T-H motif" evidence="5">
    <location>
        <begin position="45"/>
        <end position="64"/>
    </location>
</feature>
<gene>
    <name evidence="7" type="ORF">YH63_013020</name>
</gene>
<dbReference type="GO" id="GO:0003700">
    <property type="term" value="F:DNA-binding transcription factor activity"/>
    <property type="evidence" value="ECO:0007669"/>
    <property type="project" value="TreeGrafter"/>
</dbReference>
<dbReference type="PROSITE" id="PS50977">
    <property type="entry name" value="HTH_TETR_2"/>
    <property type="match status" value="1"/>
</dbReference>
<evidence type="ECO:0000256" key="2">
    <source>
        <dbReference type="ARBA" id="ARBA00023015"/>
    </source>
</evidence>
<evidence type="ECO:0000313" key="7">
    <source>
        <dbReference type="EMBL" id="TKT72267.1"/>
    </source>
</evidence>
<evidence type="ECO:0000256" key="1">
    <source>
        <dbReference type="ARBA" id="ARBA00022491"/>
    </source>
</evidence>
<evidence type="ECO:0000259" key="6">
    <source>
        <dbReference type="PROSITE" id="PS50977"/>
    </source>
</evidence>
<dbReference type="GO" id="GO:0000976">
    <property type="term" value="F:transcription cis-regulatory region binding"/>
    <property type="evidence" value="ECO:0007669"/>
    <property type="project" value="TreeGrafter"/>
</dbReference>
<dbReference type="InterPro" id="IPR001647">
    <property type="entry name" value="HTH_TetR"/>
</dbReference>
<keyword evidence="8" id="KW-1185">Reference proteome</keyword>
<sequence length="230" mass="25330">MPKEAVVARWNNAVASATELKNLRKDALYREAAKAFRRNGYHGTSLDEIAEGLGISKPTLYHYVKTKRDLLYQCHMAAAEQALSTVCRDEGVTGIERLRRTTSAYVRSMIGEQSYSVIILEEKSLSPVQLSTVVHERDRFEGALISMVLEGQQDGTILPGEPRFVVFNVLGAVNWVTKWYRPGGSWSEADVGEGVAGFVCRGLAAPGVTIEGSQLLPRLPLMATMSVRKT</sequence>
<dbReference type="PROSITE" id="PS01081">
    <property type="entry name" value="HTH_TETR_1"/>
    <property type="match status" value="1"/>
</dbReference>
<accession>A0A4U6BPD8</accession>
<feature type="domain" description="HTH tetR-type" evidence="6">
    <location>
        <begin position="22"/>
        <end position="82"/>
    </location>
</feature>
<dbReference type="Pfam" id="PF00440">
    <property type="entry name" value="TetR_N"/>
    <property type="match status" value="1"/>
</dbReference>